<dbReference type="AlphaFoldDB" id="A0A1B4FQL7"/>
<protein>
    <submittedName>
        <fullName evidence="2">Uncharacterized protein</fullName>
    </submittedName>
</protein>
<organism evidence="2 3">
    <name type="scientific">Burkholderia mayonis</name>
    <dbReference type="NCBI Taxonomy" id="1385591"/>
    <lineage>
        <taxon>Bacteria</taxon>
        <taxon>Pseudomonadati</taxon>
        <taxon>Pseudomonadota</taxon>
        <taxon>Betaproteobacteria</taxon>
        <taxon>Burkholderiales</taxon>
        <taxon>Burkholderiaceae</taxon>
        <taxon>Burkholderia</taxon>
        <taxon>pseudomallei group</taxon>
    </lineage>
</organism>
<accession>A0A1B4FQL7</accession>
<evidence type="ECO:0000313" key="2">
    <source>
        <dbReference type="EMBL" id="AOJ05959.1"/>
    </source>
</evidence>
<dbReference type="Proteomes" id="UP000067711">
    <property type="component" value="Chromosome 2"/>
</dbReference>
<name>A0A1B4FQL7_9BURK</name>
<reference evidence="2 3" key="1">
    <citation type="submission" date="2015-12" db="EMBL/GenBank/DDBJ databases">
        <title>Diversity of Burkholderia near neighbor genomes.</title>
        <authorList>
            <person name="Sahl J."/>
            <person name="Wagner D."/>
            <person name="Keim P."/>
        </authorList>
    </citation>
    <scope>NUCLEOTIDE SEQUENCE [LARGE SCALE GENOMIC DNA]</scope>
    <source>
        <strain evidence="2 3">BDU8</strain>
    </source>
</reference>
<evidence type="ECO:0000313" key="3">
    <source>
        <dbReference type="Proteomes" id="UP000067711"/>
    </source>
</evidence>
<proteinExistence type="predicted"/>
<dbReference type="EMBL" id="CP013388">
    <property type="protein sequence ID" value="AOJ05959.1"/>
    <property type="molecule type" value="Genomic_DNA"/>
</dbReference>
<gene>
    <name evidence="2" type="ORF">WS71_00430</name>
</gene>
<sequence length="71" mass="7834">MLTELPGSLWAREHVEAMQGRLAADGCRNDDTDRLALAFRVVWPAIESRAGNAARRAGGREESSAKRAVRR</sequence>
<feature type="region of interest" description="Disordered" evidence="1">
    <location>
        <begin position="50"/>
        <end position="71"/>
    </location>
</feature>
<evidence type="ECO:0000256" key="1">
    <source>
        <dbReference type="SAM" id="MobiDB-lite"/>
    </source>
</evidence>